<dbReference type="SUPFAM" id="SSF54665">
    <property type="entry name" value="CO dehydrogenase molybdoprotein N-domain-like"/>
    <property type="match status" value="1"/>
</dbReference>
<gene>
    <name evidence="3" type="ORF">GBZ26_26895</name>
</gene>
<name>A0ABX2L9F7_9PROT</name>
<proteinExistence type="predicted"/>
<dbReference type="Pfam" id="PF01315">
    <property type="entry name" value="Ald_Xan_dh_C"/>
    <property type="match status" value="1"/>
</dbReference>
<evidence type="ECO:0000256" key="1">
    <source>
        <dbReference type="SAM" id="MobiDB-lite"/>
    </source>
</evidence>
<sequence length="77" mass="8127">MKFGIGQPVPRTEDARLLTGGGRYTDDVSLPGQTYAVFVRSPHAHADIRGIDAVEAAAQPGGPRSLVTTSGPRGLRR</sequence>
<evidence type="ECO:0000259" key="2">
    <source>
        <dbReference type="SMART" id="SM01008"/>
    </source>
</evidence>
<reference evidence="3 4" key="1">
    <citation type="submission" date="2019-10" db="EMBL/GenBank/DDBJ databases">
        <title>Genome sequence of Azospirillum formosense CC-Nfb-7.</title>
        <authorList>
            <person name="Ambrosini A."/>
            <person name="Sant'Anna F.H."/>
            <person name="Cassan F.D."/>
            <person name="Souza E.M."/>
            <person name="Passaglia L.M.P."/>
        </authorList>
    </citation>
    <scope>NUCLEOTIDE SEQUENCE [LARGE SCALE GENOMIC DNA]</scope>
    <source>
        <strain evidence="3 4">CC-NFb-7</strain>
    </source>
</reference>
<dbReference type="Gene3D" id="3.90.1170.50">
    <property type="entry name" value="Aldehyde oxidase/xanthine dehydrogenase, a/b hammerhead"/>
    <property type="match status" value="1"/>
</dbReference>
<evidence type="ECO:0000313" key="4">
    <source>
        <dbReference type="Proteomes" id="UP000639419"/>
    </source>
</evidence>
<feature type="non-terminal residue" evidence="3">
    <location>
        <position position="77"/>
    </location>
</feature>
<dbReference type="InterPro" id="IPR036856">
    <property type="entry name" value="Ald_Oxase/Xan_DH_a/b_sf"/>
</dbReference>
<comment type="caution">
    <text evidence="3">The sequence shown here is derived from an EMBL/GenBank/DDBJ whole genome shotgun (WGS) entry which is preliminary data.</text>
</comment>
<protein>
    <recommendedName>
        <fullName evidence="2">Aldehyde oxidase/xanthine dehydrogenase a/b hammerhead domain-containing protein</fullName>
    </recommendedName>
</protein>
<accession>A0ABX2L9F7</accession>
<dbReference type="SMART" id="SM01008">
    <property type="entry name" value="Ald_Xan_dh_C"/>
    <property type="match status" value="1"/>
</dbReference>
<dbReference type="Proteomes" id="UP000639419">
    <property type="component" value="Unassembled WGS sequence"/>
</dbReference>
<feature type="region of interest" description="Disordered" evidence="1">
    <location>
        <begin position="55"/>
        <end position="77"/>
    </location>
</feature>
<feature type="domain" description="Aldehyde oxidase/xanthine dehydrogenase a/b hammerhead" evidence="2">
    <location>
        <begin position="19"/>
        <end position="72"/>
    </location>
</feature>
<dbReference type="EMBL" id="WHOR01000348">
    <property type="protein sequence ID" value="NUB22786.1"/>
    <property type="molecule type" value="Genomic_DNA"/>
</dbReference>
<organism evidence="3 4">
    <name type="scientific">Azospirillum formosense</name>
    <dbReference type="NCBI Taxonomy" id="861533"/>
    <lineage>
        <taxon>Bacteria</taxon>
        <taxon>Pseudomonadati</taxon>
        <taxon>Pseudomonadota</taxon>
        <taxon>Alphaproteobacteria</taxon>
        <taxon>Rhodospirillales</taxon>
        <taxon>Azospirillaceae</taxon>
        <taxon>Azospirillum</taxon>
    </lineage>
</organism>
<evidence type="ECO:0000313" key="3">
    <source>
        <dbReference type="EMBL" id="NUB22786.1"/>
    </source>
</evidence>
<keyword evidence="4" id="KW-1185">Reference proteome</keyword>
<dbReference type="InterPro" id="IPR000674">
    <property type="entry name" value="Ald_Oxase/Xan_DH_a/b"/>
</dbReference>